<gene>
    <name evidence="3" type="ORF">PSYICH_LOCUS10665</name>
</gene>
<dbReference type="AlphaFoldDB" id="A0A9P0GDU5"/>
<feature type="chain" id="PRO_5040342732" description="rRNA-processing protein FYV7" evidence="2">
    <location>
        <begin position="22"/>
        <end position="110"/>
    </location>
</feature>
<proteinExistence type="predicted"/>
<evidence type="ECO:0008006" key="5">
    <source>
        <dbReference type="Google" id="ProtNLM"/>
    </source>
</evidence>
<dbReference type="EMBL" id="OV651816">
    <property type="protein sequence ID" value="CAH1109773.1"/>
    <property type="molecule type" value="Genomic_DNA"/>
</dbReference>
<reference evidence="3" key="1">
    <citation type="submission" date="2022-01" db="EMBL/GenBank/DDBJ databases">
        <authorList>
            <person name="King R."/>
        </authorList>
    </citation>
    <scope>NUCLEOTIDE SEQUENCE</scope>
</reference>
<feature type="region of interest" description="Disordered" evidence="1">
    <location>
        <begin position="26"/>
        <end position="48"/>
    </location>
</feature>
<evidence type="ECO:0000256" key="1">
    <source>
        <dbReference type="SAM" id="MobiDB-lite"/>
    </source>
</evidence>
<keyword evidence="2" id="KW-0732">Signal</keyword>
<evidence type="ECO:0000313" key="4">
    <source>
        <dbReference type="Proteomes" id="UP001153636"/>
    </source>
</evidence>
<organism evidence="3 4">
    <name type="scientific">Psylliodes chrysocephalus</name>
    <dbReference type="NCBI Taxonomy" id="3402493"/>
    <lineage>
        <taxon>Eukaryota</taxon>
        <taxon>Metazoa</taxon>
        <taxon>Ecdysozoa</taxon>
        <taxon>Arthropoda</taxon>
        <taxon>Hexapoda</taxon>
        <taxon>Insecta</taxon>
        <taxon>Pterygota</taxon>
        <taxon>Neoptera</taxon>
        <taxon>Endopterygota</taxon>
        <taxon>Coleoptera</taxon>
        <taxon>Polyphaga</taxon>
        <taxon>Cucujiformia</taxon>
        <taxon>Chrysomeloidea</taxon>
        <taxon>Chrysomelidae</taxon>
        <taxon>Galerucinae</taxon>
        <taxon>Alticini</taxon>
        <taxon>Psylliodes</taxon>
    </lineage>
</organism>
<sequence length="110" mass="13811">MRFREILYLFQLLLIKKSSMAKTKEKLEKKKKYESKKLRKLQNQRSKECMKKLRKQIRNDPVLHEQQKKRERERYLARKEAGKIKSICYMNDREKRKVRKQWRERSKKII</sequence>
<dbReference type="Proteomes" id="UP001153636">
    <property type="component" value="Chromosome 4"/>
</dbReference>
<feature type="signal peptide" evidence="2">
    <location>
        <begin position="1"/>
        <end position="21"/>
    </location>
</feature>
<accession>A0A9P0GDU5</accession>
<protein>
    <recommendedName>
        <fullName evidence="5">rRNA-processing protein FYV7</fullName>
    </recommendedName>
</protein>
<keyword evidence="4" id="KW-1185">Reference proteome</keyword>
<feature type="compositionally biased region" description="Basic residues" evidence="1">
    <location>
        <begin position="29"/>
        <end position="42"/>
    </location>
</feature>
<evidence type="ECO:0000313" key="3">
    <source>
        <dbReference type="EMBL" id="CAH1109773.1"/>
    </source>
</evidence>
<name>A0A9P0GDU5_9CUCU</name>
<evidence type="ECO:0000256" key="2">
    <source>
        <dbReference type="SAM" id="SignalP"/>
    </source>
</evidence>
<dbReference type="OrthoDB" id="6781322at2759"/>